<dbReference type="GO" id="GO:0003677">
    <property type="term" value="F:DNA binding"/>
    <property type="evidence" value="ECO:0007669"/>
    <property type="project" value="UniProtKB-KW"/>
</dbReference>
<evidence type="ECO:0000259" key="2">
    <source>
        <dbReference type="PROSITE" id="PS50943"/>
    </source>
</evidence>
<gene>
    <name evidence="3" type="ORF">JJB09_19240</name>
</gene>
<feature type="domain" description="HTH cro/C1-type" evidence="2">
    <location>
        <begin position="8"/>
        <end position="66"/>
    </location>
</feature>
<organism evidence="3 4">
    <name type="scientific">Rhizobium setariae</name>
    <dbReference type="NCBI Taxonomy" id="2801340"/>
    <lineage>
        <taxon>Bacteria</taxon>
        <taxon>Pseudomonadati</taxon>
        <taxon>Pseudomonadota</taxon>
        <taxon>Alphaproteobacteria</taxon>
        <taxon>Hyphomicrobiales</taxon>
        <taxon>Rhizobiaceae</taxon>
        <taxon>Rhizobium/Agrobacterium group</taxon>
        <taxon>Rhizobium</taxon>
    </lineage>
</organism>
<proteinExistence type="predicted"/>
<evidence type="ECO:0000256" key="1">
    <source>
        <dbReference type="ARBA" id="ARBA00023125"/>
    </source>
</evidence>
<dbReference type="InterPro" id="IPR010982">
    <property type="entry name" value="Lambda_DNA-bd_dom_sf"/>
</dbReference>
<dbReference type="GO" id="GO:0005829">
    <property type="term" value="C:cytosol"/>
    <property type="evidence" value="ECO:0007669"/>
    <property type="project" value="TreeGrafter"/>
</dbReference>
<keyword evidence="4" id="KW-1185">Reference proteome</keyword>
<protein>
    <submittedName>
        <fullName evidence="3">Helix-turn-helix transcriptional regulator</fullName>
    </submittedName>
</protein>
<dbReference type="InterPro" id="IPR050807">
    <property type="entry name" value="TransReg_Diox_bact_type"/>
</dbReference>
<dbReference type="AlphaFoldDB" id="A0A936YR61"/>
<dbReference type="GO" id="GO:0003700">
    <property type="term" value="F:DNA-binding transcription factor activity"/>
    <property type="evidence" value="ECO:0007669"/>
    <property type="project" value="TreeGrafter"/>
</dbReference>
<comment type="caution">
    <text evidence="3">The sequence shown here is derived from an EMBL/GenBank/DDBJ whole genome shotgun (WGS) entry which is preliminary data.</text>
</comment>
<dbReference type="PANTHER" id="PTHR46797:SF1">
    <property type="entry name" value="METHYLPHOSPHONATE SYNTHASE"/>
    <property type="match status" value="1"/>
</dbReference>
<dbReference type="PANTHER" id="PTHR46797">
    <property type="entry name" value="HTH-TYPE TRANSCRIPTIONAL REGULATOR"/>
    <property type="match status" value="1"/>
</dbReference>
<reference evidence="3" key="1">
    <citation type="submission" date="2021-01" db="EMBL/GenBank/DDBJ databases">
        <title>Rhizobium sp. strain KVB221 16S ribosomal RNA gene Genome sequencing and assembly.</title>
        <authorList>
            <person name="Kang M."/>
        </authorList>
    </citation>
    <scope>NUCLEOTIDE SEQUENCE</scope>
    <source>
        <strain evidence="3">KVB221</strain>
    </source>
</reference>
<dbReference type="Gene3D" id="1.10.260.40">
    <property type="entry name" value="lambda repressor-like DNA-binding domains"/>
    <property type="match status" value="1"/>
</dbReference>
<evidence type="ECO:0000313" key="4">
    <source>
        <dbReference type="Proteomes" id="UP000633219"/>
    </source>
</evidence>
<dbReference type="PROSITE" id="PS50943">
    <property type="entry name" value="HTH_CROC1"/>
    <property type="match status" value="1"/>
</dbReference>
<dbReference type="Proteomes" id="UP000633219">
    <property type="component" value="Unassembled WGS sequence"/>
</dbReference>
<dbReference type="InterPro" id="IPR001387">
    <property type="entry name" value="Cro/C1-type_HTH"/>
</dbReference>
<evidence type="ECO:0000313" key="3">
    <source>
        <dbReference type="EMBL" id="MBL0374163.1"/>
    </source>
</evidence>
<sequence length="125" mass="13982">MTPFGVTVRRIRKERGLTQKAMAKALGVSPAYLSALENGKKGRPGFDFLQRAAGYLNIIWDEADDFFRVASISHPRVVVDTSGLAPEYTAFANRLSQDIRQLRPETVREMMQLLNAAANTRENGR</sequence>
<dbReference type="RefSeq" id="WP_201661956.1">
    <property type="nucleotide sequence ID" value="NZ_JAEQNC010000011.1"/>
</dbReference>
<keyword evidence="1" id="KW-0238">DNA-binding</keyword>
<dbReference type="EMBL" id="JAEQNC010000011">
    <property type="protein sequence ID" value="MBL0374163.1"/>
    <property type="molecule type" value="Genomic_DNA"/>
</dbReference>
<dbReference type="Pfam" id="PF01381">
    <property type="entry name" value="HTH_3"/>
    <property type="match status" value="1"/>
</dbReference>
<dbReference type="CDD" id="cd00093">
    <property type="entry name" value="HTH_XRE"/>
    <property type="match status" value="1"/>
</dbReference>
<name>A0A936YR61_9HYPH</name>
<accession>A0A936YR61</accession>
<dbReference type="SUPFAM" id="SSF47413">
    <property type="entry name" value="lambda repressor-like DNA-binding domains"/>
    <property type="match status" value="1"/>
</dbReference>
<dbReference type="SMART" id="SM00530">
    <property type="entry name" value="HTH_XRE"/>
    <property type="match status" value="1"/>
</dbReference>